<feature type="transmembrane region" description="Helical" evidence="5">
    <location>
        <begin position="101"/>
        <end position="123"/>
    </location>
</feature>
<keyword evidence="7" id="KW-1185">Reference proteome</keyword>
<feature type="transmembrane region" description="Helical" evidence="5">
    <location>
        <begin position="78"/>
        <end position="95"/>
    </location>
</feature>
<dbReference type="InterPro" id="IPR049680">
    <property type="entry name" value="FLVCR1-2_SLC49-like"/>
</dbReference>
<proteinExistence type="predicted"/>
<evidence type="ECO:0000256" key="2">
    <source>
        <dbReference type="ARBA" id="ARBA00022692"/>
    </source>
</evidence>
<organism evidence="6 7">
    <name type="scientific">Angustibacter luteus</name>
    <dbReference type="NCBI Taxonomy" id="658456"/>
    <lineage>
        <taxon>Bacteria</taxon>
        <taxon>Bacillati</taxon>
        <taxon>Actinomycetota</taxon>
        <taxon>Actinomycetes</taxon>
        <taxon>Kineosporiales</taxon>
        <taxon>Kineosporiaceae</taxon>
    </lineage>
</organism>
<dbReference type="PANTHER" id="PTHR10924:SF6">
    <property type="entry name" value="SOLUTE CARRIER FAMILY 49 MEMBER A3"/>
    <property type="match status" value="1"/>
</dbReference>
<evidence type="ECO:0000313" key="7">
    <source>
        <dbReference type="Proteomes" id="UP001596189"/>
    </source>
</evidence>
<evidence type="ECO:0000256" key="3">
    <source>
        <dbReference type="ARBA" id="ARBA00022989"/>
    </source>
</evidence>
<evidence type="ECO:0000256" key="4">
    <source>
        <dbReference type="ARBA" id="ARBA00023136"/>
    </source>
</evidence>
<feature type="transmembrane region" description="Helical" evidence="5">
    <location>
        <begin position="51"/>
        <end position="71"/>
    </location>
</feature>
<dbReference type="PANTHER" id="PTHR10924">
    <property type="entry name" value="MAJOR FACILITATOR SUPERFAMILY PROTEIN-RELATED"/>
    <property type="match status" value="1"/>
</dbReference>
<evidence type="ECO:0000256" key="5">
    <source>
        <dbReference type="SAM" id="Phobius"/>
    </source>
</evidence>
<dbReference type="InterPro" id="IPR036259">
    <property type="entry name" value="MFS_trans_sf"/>
</dbReference>
<feature type="transmembrane region" description="Helical" evidence="5">
    <location>
        <begin position="135"/>
        <end position="158"/>
    </location>
</feature>
<dbReference type="InterPro" id="IPR011701">
    <property type="entry name" value="MFS"/>
</dbReference>
<feature type="transmembrane region" description="Helical" evidence="5">
    <location>
        <begin position="164"/>
        <end position="186"/>
    </location>
</feature>
<keyword evidence="4 5" id="KW-0472">Membrane</keyword>
<feature type="transmembrane region" description="Helical" evidence="5">
    <location>
        <begin position="12"/>
        <end position="31"/>
    </location>
</feature>
<keyword evidence="3 5" id="KW-1133">Transmembrane helix</keyword>
<comment type="caution">
    <text evidence="6">The sequence shown here is derived from an EMBL/GenBank/DDBJ whole genome shotgun (WGS) entry which is preliminary data.</text>
</comment>
<protein>
    <submittedName>
        <fullName evidence="6">MFS transporter</fullName>
    </submittedName>
</protein>
<feature type="transmembrane region" description="Helical" evidence="5">
    <location>
        <begin position="252"/>
        <end position="274"/>
    </location>
</feature>
<dbReference type="RefSeq" id="WP_345714891.1">
    <property type="nucleotide sequence ID" value="NZ_BAABFP010000002.1"/>
</dbReference>
<dbReference type="EMBL" id="JBHSRD010000004">
    <property type="protein sequence ID" value="MFC6008412.1"/>
    <property type="molecule type" value="Genomic_DNA"/>
</dbReference>
<dbReference type="Pfam" id="PF07690">
    <property type="entry name" value="MFS_1"/>
    <property type="match status" value="1"/>
</dbReference>
<dbReference type="Gene3D" id="1.20.1250.20">
    <property type="entry name" value="MFS general substrate transporter like domains"/>
    <property type="match status" value="1"/>
</dbReference>
<keyword evidence="2 5" id="KW-0812">Transmembrane</keyword>
<gene>
    <name evidence="6" type="ORF">ACFQDO_14840</name>
</gene>
<dbReference type="Proteomes" id="UP001596189">
    <property type="component" value="Unassembled WGS sequence"/>
</dbReference>
<dbReference type="SUPFAM" id="SSF103473">
    <property type="entry name" value="MFS general substrate transporter"/>
    <property type="match status" value="1"/>
</dbReference>
<sequence>MSPDPTATSRWGIIAAFSLVGAATQMVWLTFAPVTTVAAERYGVSETAIGWLANVFVLAFVLLAIPAGLLLDRNLRGALVLGGALTAVGACIRVGGDSFGWMLAGGCVAALGQPIMLTGITGLTRGYLRPEHRPVGIAVATASTWAGFVAAFALSAVFSTTDTLPTLVAVHAGYAVVAAVLLAVAIRGPVPFGETRRPAGVRASWTAVRGAWNDPLIRKLCLFGFLPFGTFITLSTWTQALLEPAGVTVDQVGVMLISCVLAGVIGTAVLPVWAAGHRTEVLTGMVGIATTAAVCVLLAVAPGFGTGLVSLSIAGLMLLPMLAIVLELVERHSGDAEGVSSGLVWTMGNLGGLVVSAIIGATLDSPTASFLILAVITLLALPILAALRAPVAAMASPSELADAADPTSPGPAVG</sequence>
<feature type="transmembrane region" description="Helical" evidence="5">
    <location>
        <begin position="281"/>
        <end position="301"/>
    </location>
</feature>
<comment type="subcellular location">
    <subcellularLocation>
        <location evidence="1">Membrane</location>
        <topology evidence="1">Multi-pass membrane protein</topology>
    </subcellularLocation>
</comment>
<accession>A0ABW1JHQ4</accession>
<evidence type="ECO:0000313" key="6">
    <source>
        <dbReference type="EMBL" id="MFC6008412.1"/>
    </source>
</evidence>
<feature type="transmembrane region" description="Helical" evidence="5">
    <location>
        <begin position="220"/>
        <end position="240"/>
    </location>
</feature>
<feature type="transmembrane region" description="Helical" evidence="5">
    <location>
        <begin position="368"/>
        <end position="387"/>
    </location>
</feature>
<name>A0ABW1JHQ4_9ACTN</name>
<feature type="transmembrane region" description="Helical" evidence="5">
    <location>
        <begin position="307"/>
        <end position="329"/>
    </location>
</feature>
<evidence type="ECO:0000256" key="1">
    <source>
        <dbReference type="ARBA" id="ARBA00004141"/>
    </source>
</evidence>
<reference evidence="7" key="1">
    <citation type="journal article" date="2019" name="Int. J. Syst. Evol. Microbiol.">
        <title>The Global Catalogue of Microorganisms (GCM) 10K type strain sequencing project: providing services to taxonomists for standard genome sequencing and annotation.</title>
        <authorList>
            <consortium name="The Broad Institute Genomics Platform"/>
            <consortium name="The Broad Institute Genome Sequencing Center for Infectious Disease"/>
            <person name="Wu L."/>
            <person name="Ma J."/>
        </authorList>
    </citation>
    <scope>NUCLEOTIDE SEQUENCE [LARGE SCALE GENOMIC DNA]</scope>
    <source>
        <strain evidence="7">KACC 14249</strain>
    </source>
</reference>
<feature type="transmembrane region" description="Helical" evidence="5">
    <location>
        <begin position="341"/>
        <end position="362"/>
    </location>
</feature>